<proteinExistence type="predicted"/>
<reference evidence="1" key="1">
    <citation type="journal article" date="2022" name="Cell">
        <title>Design, construction, and in vivo augmentation of a complex gut microbiome.</title>
        <authorList>
            <person name="Cheng A.G."/>
            <person name="Ho P.Y."/>
            <person name="Aranda-Diaz A."/>
            <person name="Jain S."/>
            <person name="Yu F.B."/>
            <person name="Meng X."/>
            <person name="Wang M."/>
            <person name="Iakiviak M."/>
            <person name="Nagashima K."/>
            <person name="Zhao A."/>
            <person name="Murugkar P."/>
            <person name="Patil A."/>
            <person name="Atabakhsh K."/>
            <person name="Weakley A."/>
            <person name="Yan J."/>
            <person name="Brumbaugh A.R."/>
            <person name="Higginbottom S."/>
            <person name="Dimas A."/>
            <person name="Shiver A.L."/>
            <person name="Deutschbauer A."/>
            <person name="Neff N."/>
            <person name="Sonnenburg J.L."/>
            <person name="Huang K.C."/>
            <person name="Fischbach M.A."/>
        </authorList>
    </citation>
    <scope>NUCLEOTIDE SEQUENCE</scope>
    <source>
        <strain evidence="1">AP11</strain>
    </source>
</reference>
<evidence type="ECO:0000313" key="1">
    <source>
        <dbReference type="EMBL" id="UWN56420.1"/>
    </source>
</evidence>
<dbReference type="RefSeq" id="WP_019246225.1">
    <property type="nucleotide sequence ID" value="NZ_CAPH01000013.1"/>
</dbReference>
<protein>
    <submittedName>
        <fullName evidence="1">Rid family hydrolase</fullName>
    </submittedName>
</protein>
<dbReference type="EMBL" id="CP102294">
    <property type="protein sequence ID" value="UWN56420.1"/>
    <property type="molecule type" value="Genomic_DNA"/>
</dbReference>
<dbReference type="PANTHER" id="PTHR11803">
    <property type="entry name" value="2-IMINOBUTANOATE/2-IMINOPROPANOATE DEAMINASE RIDA"/>
    <property type="match status" value="1"/>
</dbReference>
<accession>A0ABY5UWH1</accession>
<organism evidence="1 2">
    <name type="scientific">Alistipes ihumii AP11</name>
    <dbReference type="NCBI Taxonomy" id="1211813"/>
    <lineage>
        <taxon>Bacteria</taxon>
        <taxon>Pseudomonadati</taxon>
        <taxon>Bacteroidota</taxon>
        <taxon>Bacteroidia</taxon>
        <taxon>Bacteroidales</taxon>
        <taxon>Rikenellaceae</taxon>
        <taxon>Alistipes</taxon>
    </lineage>
</organism>
<keyword evidence="1" id="KW-0378">Hydrolase</keyword>
<dbReference type="InterPro" id="IPR035959">
    <property type="entry name" value="RutC-like_sf"/>
</dbReference>
<evidence type="ECO:0000313" key="2">
    <source>
        <dbReference type="Proteomes" id="UP001059295"/>
    </source>
</evidence>
<dbReference type="Gene3D" id="3.30.1330.40">
    <property type="entry name" value="RutC-like"/>
    <property type="match status" value="2"/>
</dbReference>
<dbReference type="SUPFAM" id="SSF55298">
    <property type="entry name" value="YjgF-like"/>
    <property type="match status" value="2"/>
</dbReference>
<sequence>MCFSSKILFYSNVRIEIGYFDRPCGMRECHAVLHVTDTEAPLAKQLGDIRAAYFYLLSSYGGELCPVFKRYFLSDAANQIDALRSGEKPYPPCATSVVQQPPLDGGKVALWVYLLSLADGQVAPFEGGVTADHNGYRHIWTAYGSSPDGDSARQTETLLDRYAERLGQFGCTLENDCVRTWFFVQNVDVNYAGVVRARRELFEHHGLTPQTHYIASTGIEGRHADPNRLVLLDAYAVKGLRPGQQVYLHAKDHLNPTYEYGVTFERGVRVRYGDRSHILLSGTASIDNRGEIVAPQDIEGQTVRMLENVEALLAEAGASAADLAQMIVYLRDPADYPAVRKIFELRYEAVPRLFVHAPVCRPGWLIETECIAVLEDENPAFAPL</sequence>
<keyword evidence="2" id="KW-1185">Reference proteome</keyword>
<dbReference type="PANTHER" id="PTHR11803:SF39">
    <property type="entry name" value="2-IMINOBUTANOATE_2-IMINOPROPANOATE DEAMINASE"/>
    <property type="match status" value="1"/>
</dbReference>
<dbReference type="GeneID" id="82891474"/>
<name>A0ABY5UWH1_9BACT</name>
<dbReference type="CDD" id="cd06153">
    <property type="entry name" value="YjgF_YER057c_UK114_like_5"/>
    <property type="match status" value="1"/>
</dbReference>
<gene>
    <name evidence="1" type="ORF">NQ491_07030</name>
</gene>
<dbReference type="InterPro" id="IPR006175">
    <property type="entry name" value="YjgF/YER057c/UK114"/>
</dbReference>
<dbReference type="Proteomes" id="UP001059295">
    <property type="component" value="Chromosome"/>
</dbReference>
<dbReference type="GO" id="GO:0016787">
    <property type="term" value="F:hydrolase activity"/>
    <property type="evidence" value="ECO:0007669"/>
    <property type="project" value="UniProtKB-KW"/>
</dbReference>
<dbReference type="Pfam" id="PF01042">
    <property type="entry name" value="Ribonuc_L-PSP"/>
    <property type="match status" value="1"/>
</dbReference>